<feature type="coiled-coil region" evidence="1">
    <location>
        <begin position="705"/>
        <end position="762"/>
    </location>
</feature>
<evidence type="ECO:0000313" key="3">
    <source>
        <dbReference type="Proteomes" id="UP000732298"/>
    </source>
</evidence>
<dbReference type="AlphaFoldDB" id="A0A8T3YME5"/>
<dbReference type="SUPFAM" id="SSF49899">
    <property type="entry name" value="Concanavalin A-like lectins/glucanases"/>
    <property type="match status" value="1"/>
</dbReference>
<organism evidence="2 3">
    <name type="scientific">Candidatus Iainarchaeum sp</name>
    <dbReference type="NCBI Taxonomy" id="3101447"/>
    <lineage>
        <taxon>Archaea</taxon>
        <taxon>Candidatus Iainarchaeota</taxon>
        <taxon>Candidatus Iainarchaeia</taxon>
        <taxon>Candidatus Iainarchaeales</taxon>
        <taxon>Candidatus Iainarchaeaceae</taxon>
        <taxon>Candidatus Iainarchaeum</taxon>
    </lineage>
</organism>
<dbReference type="EMBL" id="JACQPB010000047">
    <property type="protein sequence ID" value="MBI4210890.1"/>
    <property type="molecule type" value="Genomic_DNA"/>
</dbReference>
<name>A0A8T3YME5_9ARCH</name>
<proteinExistence type="predicted"/>
<dbReference type="Gene3D" id="2.60.120.200">
    <property type="match status" value="1"/>
</dbReference>
<dbReference type="PROSITE" id="PS51257">
    <property type="entry name" value="PROKAR_LIPOPROTEIN"/>
    <property type="match status" value="1"/>
</dbReference>
<comment type="caution">
    <text evidence="2">The sequence shown here is derived from an EMBL/GenBank/DDBJ whole genome shotgun (WGS) entry which is preliminary data.</text>
</comment>
<evidence type="ECO:0000256" key="1">
    <source>
        <dbReference type="SAM" id="Coils"/>
    </source>
</evidence>
<dbReference type="InterPro" id="IPR013320">
    <property type="entry name" value="ConA-like_dom_sf"/>
</dbReference>
<protein>
    <submittedName>
        <fullName evidence="2">LamG domain-containing protein</fullName>
    </submittedName>
</protein>
<evidence type="ECO:0000313" key="2">
    <source>
        <dbReference type="EMBL" id="MBI4210890.1"/>
    </source>
</evidence>
<reference evidence="2" key="1">
    <citation type="submission" date="2020-07" db="EMBL/GenBank/DDBJ databases">
        <title>Huge and variable diversity of episymbiotic CPR bacteria and DPANN archaea in groundwater ecosystems.</title>
        <authorList>
            <person name="He C.Y."/>
            <person name="Keren R."/>
            <person name="Whittaker M."/>
            <person name="Farag I.F."/>
            <person name="Doudna J."/>
            <person name="Cate J.H.D."/>
            <person name="Banfield J.F."/>
        </authorList>
    </citation>
    <scope>NUCLEOTIDE SEQUENCE</scope>
    <source>
        <strain evidence="2">NC_groundwater_1296_Ag_S-0.2um_52_80</strain>
    </source>
</reference>
<accession>A0A8T3YME5</accession>
<sequence length="924" mass="100375">MKSKFAIPVVLLLALALFLSGCGGVTDISFCGDFTCNKTNGEDNKNSPRYCPGDCPETQPYTCTKTTGQICSTECSQTQLNGTGTCPASQVCCKQVPGDDGETGELDLPDFSATLPQAYALFEFEGDFRDSKGNLQAQPMGDARIAKDYDIASQTADFEQKYVASYMSIQAPQTEKDMAYTITMRVKPANTENQSVFAKTDSGQGASPNSGPGSLGALSHQLRIENSVFVHYTYDGTGKKVTGTTKVEEGTWYFVAITAKNNGQMKLYVNGFEEGTAQSIGTLWQAGTRYEIAAQSAYSMAGFNGKIDDLAIYREEFTEEQAFGAYYKKLTEPSQSAAFKNTPVCGDKFCGQGETESCAADCTTPAADDTAPGGETGTFPGIGAALPLLPTIAVIQEAIPDPYRPESNQQFYIKGKVACEGDCAGKKAKVYSDPSYKQAYGIGLSPSENAKTHAQITLSGSGEFTLGPYQTGGPSIVCGSVVVEPENGEAYSIPVEIGVKATQQYCNTYGSTMPGGCDNYVSEFEGICFVEHYPEKIIELGPYTYNDLELIAQQIADGRYDGTARTEGKNETEKPEIALFIELPKLPPINAIPPAVQAIEAEAATVAKSLKEYQNLLLRYNGELGDLIDGPASNIKFVMDITPERFKATKSGAHNLSDYIHSNTLEIKAYELENAEEWVRKELGEVKENLSKARAANDMYYVRRLERYQADLKVSEDIINRAKGASSFSRWRQSNDRINTLIKQAEEKVAGLESRAAKLAEDSKALYAKAAQPAVKKGLWSSLKGKLGIATKAGGSKIPAIGVAFILSDATIRAELAKGEPRVAADIALSLSMLKTVFDGGYFVGTTINDQTTKAVEAIEKFMNESGPARIHRNELIDGFGYGQTYFTDAFGRPYYYDEQKIGNSITQVNQKWKEHLEKTYPKR</sequence>
<keyword evidence="1" id="KW-0175">Coiled coil</keyword>
<gene>
    <name evidence="2" type="ORF">HY544_05315</name>
</gene>
<dbReference type="Pfam" id="PF13385">
    <property type="entry name" value="Laminin_G_3"/>
    <property type="match status" value="1"/>
</dbReference>
<dbReference type="Proteomes" id="UP000732298">
    <property type="component" value="Unassembled WGS sequence"/>
</dbReference>